<evidence type="ECO:0000256" key="2">
    <source>
        <dbReference type="ARBA" id="ARBA00022801"/>
    </source>
</evidence>
<dbReference type="EMBL" id="GL876970">
    <property type="protein sequence ID" value="KLU87590.1"/>
    <property type="molecule type" value="Genomic_DNA"/>
</dbReference>
<dbReference type="OrthoDB" id="432381at2759"/>
<dbReference type="InterPro" id="IPR023186">
    <property type="entry name" value="IUNH"/>
</dbReference>
<dbReference type="Proteomes" id="UP000011715">
    <property type="component" value="Unassembled WGS sequence"/>
</dbReference>
<organism evidence="6 7">
    <name type="scientific">Magnaporthiopsis poae (strain ATCC 64411 / 73-15)</name>
    <name type="common">Kentucky bluegrass fungus</name>
    <name type="synonym">Magnaporthe poae</name>
    <dbReference type="NCBI Taxonomy" id="644358"/>
    <lineage>
        <taxon>Eukaryota</taxon>
        <taxon>Fungi</taxon>
        <taxon>Dikarya</taxon>
        <taxon>Ascomycota</taxon>
        <taxon>Pezizomycotina</taxon>
        <taxon>Sordariomycetes</taxon>
        <taxon>Sordariomycetidae</taxon>
        <taxon>Magnaporthales</taxon>
        <taxon>Magnaporthaceae</taxon>
        <taxon>Magnaporthiopsis</taxon>
    </lineage>
</organism>
<reference evidence="5" key="2">
    <citation type="submission" date="2010-05" db="EMBL/GenBank/DDBJ databases">
        <title>The Genome Sequence of Magnaporthe poae strain ATCC 64411.</title>
        <authorList>
            <consortium name="The Broad Institute Genome Sequencing Platform"/>
            <consortium name="Broad Institute Genome Sequencing Center for Infectious Disease"/>
            <person name="Ma L.-J."/>
            <person name="Dead R."/>
            <person name="Young S."/>
            <person name="Zeng Q."/>
            <person name="Koehrsen M."/>
            <person name="Alvarado L."/>
            <person name="Berlin A."/>
            <person name="Chapman S.B."/>
            <person name="Chen Z."/>
            <person name="Freedman E."/>
            <person name="Gellesch M."/>
            <person name="Goldberg J."/>
            <person name="Griggs A."/>
            <person name="Gujja S."/>
            <person name="Heilman E.R."/>
            <person name="Heiman D."/>
            <person name="Hepburn T."/>
            <person name="Howarth C."/>
            <person name="Jen D."/>
            <person name="Larson L."/>
            <person name="Mehta T."/>
            <person name="Neiman D."/>
            <person name="Pearson M."/>
            <person name="Roberts A."/>
            <person name="Saif S."/>
            <person name="Shea T."/>
            <person name="Shenoy N."/>
            <person name="Sisk P."/>
            <person name="Stolte C."/>
            <person name="Sykes S."/>
            <person name="Walk T."/>
            <person name="White J."/>
            <person name="Yandava C."/>
            <person name="Haas B."/>
            <person name="Nusbaum C."/>
            <person name="Birren B."/>
        </authorList>
    </citation>
    <scope>NUCLEOTIDE SEQUENCE</scope>
    <source>
        <strain evidence="5">ATCC 64411</strain>
    </source>
</reference>
<evidence type="ECO:0000259" key="4">
    <source>
        <dbReference type="Pfam" id="PF01156"/>
    </source>
</evidence>
<dbReference type="InterPro" id="IPR001910">
    <property type="entry name" value="Inosine/uridine_hydrolase_dom"/>
</dbReference>
<dbReference type="CDD" id="cd02651">
    <property type="entry name" value="nuc_hydro_IU_UC_XIUA"/>
    <property type="match status" value="1"/>
</dbReference>
<protein>
    <submittedName>
        <fullName evidence="5">Uridine nucleosidase</fullName>
    </submittedName>
</protein>
<dbReference type="AlphaFoldDB" id="A0A0C4E2F1"/>
<dbReference type="GO" id="GO:0006152">
    <property type="term" value="P:purine nucleoside catabolic process"/>
    <property type="evidence" value="ECO:0007669"/>
    <property type="project" value="TreeGrafter"/>
</dbReference>
<dbReference type="OMA" id="WVGVETK"/>
<dbReference type="eggNOG" id="KOG2938">
    <property type="taxonomic scope" value="Eukaryota"/>
</dbReference>
<gene>
    <name evidence="5" type="ORF">MAPG_06587</name>
</gene>
<reference evidence="5" key="3">
    <citation type="submission" date="2011-03" db="EMBL/GenBank/DDBJ databases">
        <title>Annotation of Magnaporthe poae ATCC 64411.</title>
        <authorList>
            <person name="Ma L.-J."/>
            <person name="Dead R."/>
            <person name="Young S.K."/>
            <person name="Zeng Q."/>
            <person name="Gargeya S."/>
            <person name="Fitzgerald M."/>
            <person name="Haas B."/>
            <person name="Abouelleil A."/>
            <person name="Alvarado L."/>
            <person name="Arachchi H.M."/>
            <person name="Berlin A."/>
            <person name="Brown A."/>
            <person name="Chapman S.B."/>
            <person name="Chen Z."/>
            <person name="Dunbar C."/>
            <person name="Freedman E."/>
            <person name="Gearin G."/>
            <person name="Gellesch M."/>
            <person name="Goldberg J."/>
            <person name="Griggs A."/>
            <person name="Gujja S."/>
            <person name="Heiman D."/>
            <person name="Howarth C."/>
            <person name="Larson L."/>
            <person name="Lui A."/>
            <person name="MacDonald P.J.P."/>
            <person name="Mehta T."/>
            <person name="Montmayeur A."/>
            <person name="Murphy C."/>
            <person name="Neiman D."/>
            <person name="Pearson M."/>
            <person name="Priest M."/>
            <person name="Roberts A."/>
            <person name="Saif S."/>
            <person name="Shea T."/>
            <person name="Shenoy N."/>
            <person name="Sisk P."/>
            <person name="Stolte C."/>
            <person name="Sykes S."/>
            <person name="Yandava C."/>
            <person name="Wortman J."/>
            <person name="Nusbaum C."/>
            <person name="Birren B."/>
        </authorList>
    </citation>
    <scope>NUCLEOTIDE SEQUENCE</scope>
    <source>
        <strain evidence="5">ATCC 64411</strain>
    </source>
</reference>
<dbReference type="Pfam" id="PF01156">
    <property type="entry name" value="IU_nuc_hydro"/>
    <property type="match status" value="1"/>
</dbReference>
<proteinExistence type="inferred from homology"/>
<feature type="domain" description="Inosine/uridine-preferring nucleoside hydrolase" evidence="4">
    <location>
        <begin position="10"/>
        <end position="367"/>
    </location>
</feature>
<keyword evidence="7" id="KW-1185">Reference proteome</keyword>
<dbReference type="EMBL" id="ADBL01001596">
    <property type="status" value="NOT_ANNOTATED_CDS"/>
    <property type="molecule type" value="Genomic_DNA"/>
</dbReference>
<evidence type="ECO:0000313" key="5">
    <source>
        <dbReference type="EMBL" id="KLU87590.1"/>
    </source>
</evidence>
<dbReference type="VEuPathDB" id="FungiDB:MAPG_06587"/>
<dbReference type="SUPFAM" id="SSF53590">
    <property type="entry name" value="Nucleoside hydrolase"/>
    <property type="match status" value="1"/>
</dbReference>
<reference evidence="7" key="1">
    <citation type="submission" date="2010-05" db="EMBL/GenBank/DDBJ databases">
        <title>The genome sequence of Magnaporthe poae strain ATCC 64411.</title>
        <authorList>
            <person name="Ma L.-J."/>
            <person name="Dead R."/>
            <person name="Young S."/>
            <person name="Zeng Q."/>
            <person name="Koehrsen M."/>
            <person name="Alvarado L."/>
            <person name="Berlin A."/>
            <person name="Chapman S.B."/>
            <person name="Chen Z."/>
            <person name="Freedman E."/>
            <person name="Gellesch M."/>
            <person name="Goldberg J."/>
            <person name="Griggs A."/>
            <person name="Gujja S."/>
            <person name="Heilman E.R."/>
            <person name="Heiman D."/>
            <person name="Hepburn T."/>
            <person name="Howarth C."/>
            <person name="Jen D."/>
            <person name="Larson L."/>
            <person name="Mehta T."/>
            <person name="Neiman D."/>
            <person name="Pearson M."/>
            <person name="Roberts A."/>
            <person name="Saif S."/>
            <person name="Shea T."/>
            <person name="Shenoy N."/>
            <person name="Sisk P."/>
            <person name="Stolte C."/>
            <person name="Sykes S."/>
            <person name="Walk T."/>
            <person name="White J."/>
            <person name="Yandava C."/>
            <person name="Haas B."/>
            <person name="Nusbaum C."/>
            <person name="Birren B."/>
        </authorList>
    </citation>
    <scope>NUCLEOTIDE SEQUENCE [LARGE SCALE GENOMIC DNA]</scope>
    <source>
        <strain evidence="7">ATCC 64411 / 73-15</strain>
    </source>
</reference>
<dbReference type="InterPro" id="IPR036452">
    <property type="entry name" value="Ribo_hydro-like"/>
</dbReference>
<evidence type="ECO:0000256" key="3">
    <source>
        <dbReference type="ARBA" id="ARBA00023295"/>
    </source>
</evidence>
<dbReference type="STRING" id="644358.A0A0C4E2F1"/>
<dbReference type="Gene3D" id="3.90.245.10">
    <property type="entry name" value="Ribonucleoside hydrolase-like"/>
    <property type="match status" value="1"/>
</dbReference>
<accession>A0A0C4E2F1</accession>
<dbReference type="GO" id="GO:0005829">
    <property type="term" value="C:cytosol"/>
    <property type="evidence" value="ECO:0007669"/>
    <property type="project" value="TreeGrafter"/>
</dbReference>
<keyword evidence="3" id="KW-0326">Glycosidase</keyword>
<comment type="similarity">
    <text evidence="1">Belongs to the IUNH family.</text>
</comment>
<reference evidence="6" key="4">
    <citation type="journal article" date="2015" name="G3 (Bethesda)">
        <title>Genome sequences of three phytopathogenic species of the Magnaporthaceae family of fungi.</title>
        <authorList>
            <person name="Okagaki L.H."/>
            <person name="Nunes C.C."/>
            <person name="Sailsbery J."/>
            <person name="Clay B."/>
            <person name="Brown D."/>
            <person name="John T."/>
            <person name="Oh Y."/>
            <person name="Young N."/>
            <person name="Fitzgerald M."/>
            <person name="Haas B.J."/>
            <person name="Zeng Q."/>
            <person name="Young S."/>
            <person name="Adiconis X."/>
            <person name="Fan L."/>
            <person name="Levin J.Z."/>
            <person name="Mitchell T.K."/>
            <person name="Okubara P.A."/>
            <person name="Farman M.L."/>
            <person name="Kohn L.M."/>
            <person name="Birren B."/>
            <person name="Ma L.-J."/>
            <person name="Dean R.A."/>
        </authorList>
    </citation>
    <scope>NUCLEOTIDE SEQUENCE</scope>
    <source>
        <strain evidence="6">ATCC 64411 / 73-15</strain>
    </source>
</reference>
<evidence type="ECO:0000313" key="6">
    <source>
        <dbReference type="EnsemblFungi" id="MAPG_06587T0"/>
    </source>
</evidence>
<reference evidence="6" key="5">
    <citation type="submission" date="2015-06" db="UniProtKB">
        <authorList>
            <consortium name="EnsemblFungi"/>
        </authorList>
    </citation>
    <scope>IDENTIFICATION</scope>
    <source>
        <strain evidence="6">ATCC 64411</strain>
    </source>
</reference>
<sequence length="388" mass="41224">MPTQPQAVPLWLDCDPGHDDAFAILLAACHPMIKLLGISTVFGNASLEKTTYNATSILTAIGKHDQVAVYPGAAKASVRPRLHAPTDIHGESGIDGTDLLPKPLRGPDRSVPAVDAMAAAVLAQSPGTAWIIATGTVTNVAEAIAKYPQLADHIAGLSIMGGAVGDNFTSAVMGQVDGVARIGNWTQWAEFNILVDPEAADSIFRNEALAKKTTVIPLDVTHLVLATKDVQDRLLYGSQATAAANGKPKSTLRLMLVQLLNFFAETYRTVFGIDQGPPLHDPVAVAVALQGLADGWDIPFYDYDVRAETTSSSPPRRRERFSVTVNTEGTHEEAKAGAHTGRTIATLLPEGTEGITIPRGLDISKFWTVIEECLQRADEANAAAGRVP</sequence>
<keyword evidence="2" id="KW-0378">Hydrolase</keyword>
<name>A0A0C4E2F1_MAGP6</name>
<dbReference type="EnsemblFungi" id="MAPG_06587T0">
    <property type="protein sequence ID" value="MAPG_06587T0"/>
    <property type="gene ID" value="MAPG_06587"/>
</dbReference>
<dbReference type="PANTHER" id="PTHR12304">
    <property type="entry name" value="INOSINE-URIDINE PREFERRING NUCLEOSIDE HYDROLASE"/>
    <property type="match status" value="1"/>
</dbReference>
<evidence type="ECO:0000256" key="1">
    <source>
        <dbReference type="ARBA" id="ARBA00009176"/>
    </source>
</evidence>
<dbReference type="PANTHER" id="PTHR12304:SF4">
    <property type="entry name" value="URIDINE NUCLEOSIDASE"/>
    <property type="match status" value="1"/>
</dbReference>
<evidence type="ECO:0000313" key="7">
    <source>
        <dbReference type="Proteomes" id="UP000011715"/>
    </source>
</evidence>
<dbReference type="GO" id="GO:0008477">
    <property type="term" value="F:purine nucleosidase activity"/>
    <property type="evidence" value="ECO:0007669"/>
    <property type="project" value="TreeGrafter"/>
</dbReference>